<dbReference type="PANTHER" id="PTHR18947:SF28">
    <property type="entry name" value="GIRDIN, ISOFORM A"/>
    <property type="match status" value="1"/>
</dbReference>
<keyword evidence="8" id="KW-1185">Reference proteome</keyword>
<name>A0A9P6GA00_9PLEO</name>
<reference evidence="7" key="1">
    <citation type="journal article" date="2020" name="Mol. Plant Microbe Interact.">
        <title>Genome Sequence of the Biocontrol Agent Coniothyrium minitans strain Conio (IMI 134523).</title>
        <authorList>
            <person name="Patel D."/>
            <person name="Shittu T.A."/>
            <person name="Baroncelli R."/>
            <person name="Muthumeenakshi S."/>
            <person name="Osborne T.H."/>
            <person name="Janganan T.K."/>
            <person name="Sreenivasaprasad S."/>
        </authorList>
    </citation>
    <scope>NUCLEOTIDE SEQUENCE</scope>
    <source>
        <strain evidence="7">Conio</strain>
    </source>
</reference>
<feature type="compositionally biased region" description="Low complexity" evidence="5">
    <location>
        <begin position="686"/>
        <end position="702"/>
    </location>
</feature>
<dbReference type="InterPro" id="IPR043936">
    <property type="entry name" value="HOOK_N"/>
</dbReference>
<evidence type="ECO:0000256" key="4">
    <source>
        <dbReference type="SAM" id="Coils"/>
    </source>
</evidence>
<dbReference type="Pfam" id="PF19047">
    <property type="entry name" value="HOOK_N"/>
    <property type="match status" value="1"/>
</dbReference>
<feature type="region of interest" description="Disordered" evidence="5">
    <location>
        <begin position="686"/>
        <end position="767"/>
    </location>
</feature>
<dbReference type="OrthoDB" id="2129491at2759"/>
<feature type="coiled-coil region" evidence="4">
    <location>
        <begin position="534"/>
        <end position="615"/>
    </location>
</feature>
<dbReference type="Proteomes" id="UP000756921">
    <property type="component" value="Unassembled WGS sequence"/>
</dbReference>
<evidence type="ECO:0000313" key="7">
    <source>
        <dbReference type="EMBL" id="KAF9731882.1"/>
    </source>
</evidence>
<evidence type="ECO:0000259" key="6">
    <source>
        <dbReference type="Pfam" id="PF19047"/>
    </source>
</evidence>
<feature type="compositionally biased region" description="Polar residues" evidence="5">
    <location>
        <begin position="750"/>
        <end position="762"/>
    </location>
</feature>
<gene>
    <name evidence="7" type="ORF">PMIN01_09811</name>
</gene>
<accession>A0A9P6GA00</accession>
<sequence>MDDFKPELLKALLDWVNTFDLVGRVSAWNQLEDGQILWQILADIDAGYFNESLPNLEEGTDRRRSIADNWISKWQNLKHIERQVSIYIREECNQLPVLTKRMIPDLKTGARDGSLQLTAKLTMAILFAAYTSPMSGQAMLENMGQLSTEKQGVIAGGIQELQSLDERMADLGVEQELTAEPPLLTSLSGYRTPTRAVSGAGSTMGKDSELEQEALLFEANKDRTMLRSQVTKLQEELNKSKGRTSQLEEELVEARLHLDDRGAGGVTSDEVERLRDDLRRERQYIDRLETDHAHAKDVIESLKKRMNRLENDYDAKQELKDQLQLVKAERDELEKKAKANENLKKKIESLSKEAKALETVRQELQQTKERLQDLEDIEEKCAALEKVNKENIQTLVNSEQSIFEEKGRRARLEHENIVLMKQVEQSKEMQYKAEDKNRELEDRLRDFEANGTRGGSLEDELDHDVSDITEDGPNSKTPTDGRVNADAIALQQRVDILSARLKSMETETLKQMQENLGLKSDMLATKDEESQRPFLEQNEKLHTTETELEELQRKLREKDLEMAELRNELNKKSNAEEEVKNEALQSEHDRMLALQQQTNERLRDLEVARDEARSLLYASLTTRDGRSPELLQALREAMLQQIREQIEGVIKTPSDAQSKVLEATSAEIADKVASSQAALDNVRRVSAQQLPSASGQSQPAAANGNAKHIFNGQPPRERMVASQSAATLVGSPGQKHADKRHASDSPVPDANSTASNSNTGKSTWGDRIARLISPSKARRSQRPLLVAASAPSQFYFDTASLSCTLRGGKQDLQEQEAATLSLREELEKAKKESTEKGSAELQAELDALRRENRLITSAWYDMTSRLQSNTVVLQRKSEGPKSWLGKQRALVGAGAGALPGRR</sequence>
<dbReference type="GO" id="GO:0005737">
    <property type="term" value="C:cytoplasm"/>
    <property type="evidence" value="ECO:0007669"/>
    <property type="project" value="UniProtKB-SubCell"/>
</dbReference>
<comment type="subcellular location">
    <subcellularLocation>
        <location evidence="1">Cytoplasm</location>
    </subcellularLocation>
</comment>
<dbReference type="GO" id="GO:0008017">
    <property type="term" value="F:microtubule binding"/>
    <property type="evidence" value="ECO:0007669"/>
    <property type="project" value="TreeGrafter"/>
</dbReference>
<evidence type="ECO:0000256" key="2">
    <source>
        <dbReference type="ARBA" id="ARBA00022490"/>
    </source>
</evidence>
<dbReference type="PANTHER" id="PTHR18947">
    <property type="entry name" value="HOOK PROTEINS"/>
    <property type="match status" value="1"/>
</dbReference>
<dbReference type="EMBL" id="WJXW01000011">
    <property type="protein sequence ID" value="KAF9731882.1"/>
    <property type="molecule type" value="Genomic_DNA"/>
</dbReference>
<dbReference type="SUPFAM" id="SSF116907">
    <property type="entry name" value="Hook domain"/>
    <property type="match status" value="1"/>
</dbReference>
<feature type="domain" description="HOOK N-terminal" evidence="6">
    <location>
        <begin position="7"/>
        <end position="131"/>
    </location>
</feature>
<dbReference type="GO" id="GO:0051959">
    <property type="term" value="F:dynein light intermediate chain binding"/>
    <property type="evidence" value="ECO:0007669"/>
    <property type="project" value="TreeGrafter"/>
</dbReference>
<dbReference type="Gene3D" id="1.10.418.10">
    <property type="entry name" value="Calponin-like domain"/>
    <property type="match status" value="1"/>
</dbReference>
<dbReference type="AlphaFoldDB" id="A0A9P6GA00"/>
<feature type="coiled-coil region" evidence="4">
    <location>
        <begin position="809"/>
        <end position="858"/>
    </location>
</feature>
<feature type="region of interest" description="Disordered" evidence="5">
    <location>
        <begin position="448"/>
        <end position="481"/>
    </location>
</feature>
<keyword evidence="2" id="KW-0963">Cytoplasm</keyword>
<dbReference type="GO" id="GO:0030705">
    <property type="term" value="P:cytoskeleton-dependent intracellular transport"/>
    <property type="evidence" value="ECO:0007669"/>
    <property type="project" value="InterPro"/>
</dbReference>
<feature type="compositionally biased region" description="Acidic residues" evidence="5">
    <location>
        <begin position="457"/>
        <end position="470"/>
    </location>
</feature>
<dbReference type="InterPro" id="IPR036872">
    <property type="entry name" value="CH_dom_sf"/>
</dbReference>
<evidence type="ECO:0000256" key="5">
    <source>
        <dbReference type="SAM" id="MobiDB-lite"/>
    </source>
</evidence>
<evidence type="ECO:0000256" key="3">
    <source>
        <dbReference type="ARBA" id="ARBA00023054"/>
    </source>
</evidence>
<organism evidence="7 8">
    <name type="scientific">Paraphaeosphaeria minitans</name>
    <dbReference type="NCBI Taxonomy" id="565426"/>
    <lineage>
        <taxon>Eukaryota</taxon>
        <taxon>Fungi</taxon>
        <taxon>Dikarya</taxon>
        <taxon>Ascomycota</taxon>
        <taxon>Pezizomycotina</taxon>
        <taxon>Dothideomycetes</taxon>
        <taxon>Pleosporomycetidae</taxon>
        <taxon>Pleosporales</taxon>
        <taxon>Massarineae</taxon>
        <taxon>Didymosphaeriaceae</taxon>
        <taxon>Paraphaeosphaeria</taxon>
    </lineage>
</organism>
<dbReference type="GO" id="GO:0031122">
    <property type="term" value="P:cytoplasmic microtubule organization"/>
    <property type="evidence" value="ECO:0007669"/>
    <property type="project" value="TreeGrafter"/>
</dbReference>
<dbReference type="CDD" id="cd22211">
    <property type="entry name" value="HkD_SF"/>
    <property type="match status" value="1"/>
</dbReference>
<comment type="caution">
    <text evidence="7">The sequence shown here is derived from an EMBL/GenBank/DDBJ whole genome shotgun (WGS) entry which is preliminary data.</text>
</comment>
<feature type="coiled-coil region" evidence="4">
    <location>
        <begin position="216"/>
        <end position="394"/>
    </location>
</feature>
<keyword evidence="3 4" id="KW-0175">Coiled coil</keyword>
<evidence type="ECO:0000313" key="8">
    <source>
        <dbReference type="Proteomes" id="UP000756921"/>
    </source>
</evidence>
<proteinExistence type="predicted"/>
<evidence type="ECO:0000256" key="1">
    <source>
        <dbReference type="ARBA" id="ARBA00004496"/>
    </source>
</evidence>
<protein>
    <recommendedName>
        <fullName evidence="6">HOOK N-terminal domain-containing protein</fullName>
    </recommendedName>
</protein>
<dbReference type="GO" id="GO:0005815">
    <property type="term" value="C:microtubule organizing center"/>
    <property type="evidence" value="ECO:0007669"/>
    <property type="project" value="TreeGrafter"/>
</dbReference>